<dbReference type="Proteomes" id="UP001180020">
    <property type="component" value="Unassembled WGS sequence"/>
</dbReference>
<dbReference type="EMBL" id="JAUJYO010000002">
    <property type="protein sequence ID" value="KAK1324230.1"/>
    <property type="molecule type" value="Genomic_DNA"/>
</dbReference>
<reference evidence="1" key="2">
    <citation type="submission" date="2023-06" db="EMBL/GenBank/DDBJ databases">
        <authorList>
            <person name="Ma L."/>
            <person name="Liu K.-W."/>
            <person name="Li Z."/>
            <person name="Hsiao Y.-Y."/>
            <person name="Qi Y."/>
            <person name="Fu T."/>
            <person name="Tang G."/>
            <person name="Zhang D."/>
            <person name="Sun W.-H."/>
            <person name="Liu D.-K."/>
            <person name="Li Y."/>
            <person name="Chen G.-Z."/>
            <person name="Liu X.-D."/>
            <person name="Liao X.-Y."/>
            <person name="Jiang Y.-T."/>
            <person name="Yu X."/>
            <person name="Hao Y."/>
            <person name="Huang J."/>
            <person name="Zhao X.-W."/>
            <person name="Ke S."/>
            <person name="Chen Y.-Y."/>
            <person name="Wu W.-L."/>
            <person name="Hsu J.-L."/>
            <person name="Lin Y.-F."/>
            <person name="Huang M.-D."/>
            <person name="Li C.-Y."/>
            <person name="Huang L."/>
            <person name="Wang Z.-W."/>
            <person name="Zhao X."/>
            <person name="Zhong W.-Y."/>
            <person name="Peng D.-H."/>
            <person name="Ahmad S."/>
            <person name="Lan S."/>
            <person name="Zhang J.-S."/>
            <person name="Tsai W.-C."/>
            <person name="Van De Peer Y."/>
            <person name="Liu Z.-J."/>
        </authorList>
    </citation>
    <scope>NUCLEOTIDE SEQUENCE</scope>
    <source>
        <strain evidence="1">CP</strain>
        <tissue evidence="1">Leaves</tissue>
    </source>
</reference>
<evidence type="ECO:0000313" key="2">
    <source>
        <dbReference type="Proteomes" id="UP001180020"/>
    </source>
</evidence>
<gene>
    <name evidence="1" type="ORF">QJS10_CPA02g00605</name>
</gene>
<proteinExistence type="predicted"/>
<organism evidence="1 2">
    <name type="scientific">Acorus calamus</name>
    <name type="common">Sweet flag</name>
    <dbReference type="NCBI Taxonomy" id="4465"/>
    <lineage>
        <taxon>Eukaryota</taxon>
        <taxon>Viridiplantae</taxon>
        <taxon>Streptophyta</taxon>
        <taxon>Embryophyta</taxon>
        <taxon>Tracheophyta</taxon>
        <taxon>Spermatophyta</taxon>
        <taxon>Magnoliopsida</taxon>
        <taxon>Liliopsida</taxon>
        <taxon>Acoraceae</taxon>
        <taxon>Acorus</taxon>
    </lineage>
</organism>
<comment type="caution">
    <text evidence="1">The sequence shown here is derived from an EMBL/GenBank/DDBJ whole genome shotgun (WGS) entry which is preliminary data.</text>
</comment>
<reference evidence="1" key="1">
    <citation type="journal article" date="2023" name="Nat. Commun.">
        <title>Diploid and tetraploid genomes of Acorus and the evolution of monocots.</title>
        <authorList>
            <person name="Ma L."/>
            <person name="Liu K.W."/>
            <person name="Li Z."/>
            <person name="Hsiao Y.Y."/>
            <person name="Qi Y."/>
            <person name="Fu T."/>
            <person name="Tang G.D."/>
            <person name="Zhang D."/>
            <person name="Sun W.H."/>
            <person name="Liu D.K."/>
            <person name="Li Y."/>
            <person name="Chen G.Z."/>
            <person name="Liu X.D."/>
            <person name="Liao X.Y."/>
            <person name="Jiang Y.T."/>
            <person name="Yu X."/>
            <person name="Hao Y."/>
            <person name="Huang J."/>
            <person name="Zhao X.W."/>
            <person name="Ke S."/>
            <person name="Chen Y.Y."/>
            <person name="Wu W.L."/>
            <person name="Hsu J.L."/>
            <person name="Lin Y.F."/>
            <person name="Huang M.D."/>
            <person name="Li C.Y."/>
            <person name="Huang L."/>
            <person name="Wang Z.W."/>
            <person name="Zhao X."/>
            <person name="Zhong W.Y."/>
            <person name="Peng D.H."/>
            <person name="Ahmad S."/>
            <person name="Lan S."/>
            <person name="Zhang J.S."/>
            <person name="Tsai W.C."/>
            <person name="Van de Peer Y."/>
            <person name="Liu Z.J."/>
        </authorList>
    </citation>
    <scope>NUCLEOTIDE SEQUENCE</scope>
    <source>
        <strain evidence="1">CP</strain>
    </source>
</reference>
<protein>
    <submittedName>
        <fullName evidence="1">Uncharacterized protein</fullName>
    </submittedName>
</protein>
<accession>A0AAV9FEE1</accession>
<dbReference type="AlphaFoldDB" id="A0AAV9FEE1"/>
<keyword evidence="2" id="KW-1185">Reference proteome</keyword>
<evidence type="ECO:0000313" key="1">
    <source>
        <dbReference type="EMBL" id="KAK1324230.1"/>
    </source>
</evidence>
<name>A0AAV9FEE1_ACOCL</name>
<sequence length="182" mass="21360">MYQFFKKLYNTKLALKRWNKDEYGPLHHQLATCKRKLDTIQTALHLNPVDLQLRNQEKDARAHYTSLLAPEEKFARQKSRQLWLEAGDSNTKFFYNSIKSRSVKNSICRLRNTDDSFCFEPEEIKGYTDTDETYISKRKPTPRSAIPLVTVVNHGRQRFRRVYQPRSAGPLTTVVKRGRPKA</sequence>